<name>A0ABQ9GDA6_9NEOP</name>
<evidence type="ECO:0000313" key="2">
    <source>
        <dbReference type="EMBL" id="KAJ8869428.1"/>
    </source>
</evidence>
<gene>
    <name evidence="2" type="ORF">PR048_028418</name>
</gene>
<dbReference type="EMBL" id="JARBHB010000013">
    <property type="protein sequence ID" value="KAJ8869428.1"/>
    <property type="molecule type" value="Genomic_DNA"/>
</dbReference>
<sequence>MSYLEACSFHISVEGEKSKRHHINAGVPQGSLLGLVLINLYINDLPAVEGAQICCNADETIVFATPMNRNRAITLLQAALYEIEPWLAKWRIKANSQKTEAIVFNTQIKPPPRKLQLYSQYIDRVKYLAKANSQLRQLFPLLHRPSSLLIRNDIIIYQSLLGPILTYAAPVWGQQQNHTSRGSKDSETRFSV</sequence>
<dbReference type="PROSITE" id="PS50878">
    <property type="entry name" value="RT_POL"/>
    <property type="match status" value="1"/>
</dbReference>
<reference evidence="2 3" key="1">
    <citation type="submission" date="2023-02" db="EMBL/GenBank/DDBJ databases">
        <title>LHISI_Scaffold_Assembly.</title>
        <authorList>
            <person name="Stuart O.P."/>
            <person name="Cleave R."/>
            <person name="Magrath M.J.L."/>
            <person name="Mikheyev A.S."/>
        </authorList>
    </citation>
    <scope>NUCLEOTIDE SEQUENCE [LARGE SCALE GENOMIC DNA]</scope>
    <source>
        <strain evidence="2">Daus_M_001</strain>
        <tissue evidence="2">Leg muscle</tissue>
    </source>
</reference>
<dbReference type="Proteomes" id="UP001159363">
    <property type="component" value="Chromosome 12"/>
</dbReference>
<dbReference type="Pfam" id="PF00078">
    <property type="entry name" value="RVT_1"/>
    <property type="match status" value="1"/>
</dbReference>
<organism evidence="2 3">
    <name type="scientific">Dryococelus australis</name>
    <dbReference type="NCBI Taxonomy" id="614101"/>
    <lineage>
        <taxon>Eukaryota</taxon>
        <taxon>Metazoa</taxon>
        <taxon>Ecdysozoa</taxon>
        <taxon>Arthropoda</taxon>
        <taxon>Hexapoda</taxon>
        <taxon>Insecta</taxon>
        <taxon>Pterygota</taxon>
        <taxon>Neoptera</taxon>
        <taxon>Polyneoptera</taxon>
        <taxon>Phasmatodea</taxon>
        <taxon>Verophasmatodea</taxon>
        <taxon>Anareolatae</taxon>
        <taxon>Phasmatidae</taxon>
        <taxon>Eurycanthinae</taxon>
        <taxon>Dryococelus</taxon>
    </lineage>
</organism>
<protein>
    <recommendedName>
        <fullName evidence="1">Reverse transcriptase domain-containing protein</fullName>
    </recommendedName>
</protein>
<evidence type="ECO:0000259" key="1">
    <source>
        <dbReference type="PROSITE" id="PS50878"/>
    </source>
</evidence>
<comment type="caution">
    <text evidence="2">The sequence shown here is derived from an EMBL/GenBank/DDBJ whole genome shotgun (WGS) entry which is preliminary data.</text>
</comment>
<dbReference type="InterPro" id="IPR000477">
    <property type="entry name" value="RT_dom"/>
</dbReference>
<evidence type="ECO:0000313" key="3">
    <source>
        <dbReference type="Proteomes" id="UP001159363"/>
    </source>
</evidence>
<dbReference type="PANTHER" id="PTHR33332">
    <property type="entry name" value="REVERSE TRANSCRIPTASE DOMAIN-CONTAINING PROTEIN"/>
    <property type="match status" value="1"/>
</dbReference>
<proteinExistence type="predicted"/>
<feature type="domain" description="Reverse transcriptase" evidence="1">
    <location>
        <begin position="1"/>
        <end position="122"/>
    </location>
</feature>
<keyword evidence="3" id="KW-1185">Reference proteome</keyword>
<accession>A0ABQ9GDA6</accession>